<evidence type="ECO:0000256" key="5">
    <source>
        <dbReference type="ARBA" id="ARBA00023136"/>
    </source>
</evidence>
<dbReference type="STRING" id="1588748.HMPREF3182_01007"/>
<evidence type="ECO:0000313" key="8">
    <source>
        <dbReference type="Proteomes" id="UP000070160"/>
    </source>
</evidence>
<dbReference type="InterPro" id="IPR024923">
    <property type="entry name" value="PG_synth_SpoVB"/>
</dbReference>
<dbReference type="InterPro" id="IPR002797">
    <property type="entry name" value="Polysacc_synth"/>
</dbReference>
<feature type="transmembrane region" description="Helical" evidence="6">
    <location>
        <begin position="186"/>
        <end position="206"/>
    </location>
</feature>
<feature type="transmembrane region" description="Helical" evidence="6">
    <location>
        <begin position="88"/>
        <end position="109"/>
    </location>
</feature>
<dbReference type="Proteomes" id="UP000070160">
    <property type="component" value="Unassembled WGS sequence"/>
</dbReference>
<proteinExistence type="predicted"/>
<dbReference type="PATRIC" id="fig|1588748.3.peg.969"/>
<feature type="transmembrane region" description="Helical" evidence="6">
    <location>
        <begin position="233"/>
        <end position="258"/>
    </location>
</feature>
<dbReference type="PANTHER" id="PTHR30250">
    <property type="entry name" value="PST FAMILY PREDICTED COLANIC ACID TRANSPORTER"/>
    <property type="match status" value="1"/>
</dbReference>
<evidence type="ECO:0000256" key="2">
    <source>
        <dbReference type="ARBA" id="ARBA00022475"/>
    </source>
</evidence>
<dbReference type="InterPro" id="IPR050833">
    <property type="entry name" value="Poly_Biosynth_Transport"/>
</dbReference>
<dbReference type="GO" id="GO:0005886">
    <property type="term" value="C:plasma membrane"/>
    <property type="evidence" value="ECO:0007669"/>
    <property type="project" value="UniProtKB-SubCell"/>
</dbReference>
<keyword evidence="4 6" id="KW-1133">Transmembrane helix</keyword>
<feature type="transmembrane region" description="Helical" evidence="6">
    <location>
        <begin position="390"/>
        <end position="410"/>
    </location>
</feature>
<feature type="transmembrane region" description="Helical" evidence="6">
    <location>
        <begin position="323"/>
        <end position="351"/>
    </location>
</feature>
<feature type="transmembrane region" description="Helical" evidence="6">
    <location>
        <begin position="45"/>
        <end position="67"/>
    </location>
</feature>
<feature type="transmembrane region" description="Helical" evidence="6">
    <location>
        <begin position="416"/>
        <end position="438"/>
    </location>
</feature>
<feature type="transmembrane region" description="Helical" evidence="6">
    <location>
        <begin position="121"/>
        <end position="140"/>
    </location>
</feature>
<gene>
    <name evidence="7" type="ORF">HMPREF3182_01007</name>
</gene>
<dbReference type="RefSeq" id="WP_062485759.1">
    <property type="nucleotide sequence ID" value="NZ_KQ960952.1"/>
</dbReference>
<evidence type="ECO:0000256" key="6">
    <source>
        <dbReference type="SAM" id="Phobius"/>
    </source>
</evidence>
<feature type="transmembrane region" description="Helical" evidence="6">
    <location>
        <begin position="477"/>
        <end position="499"/>
    </location>
</feature>
<dbReference type="AlphaFoldDB" id="A0A134CFE9"/>
<comment type="caution">
    <text evidence="7">The sequence shown here is derived from an EMBL/GenBank/DDBJ whole genome shotgun (WGS) entry which is preliminary data.</text>
</comment>
<protein>
    <submittedName>
        <fullName evidence="7">Putative stage V sporulation protein B</fullName>
    </submittedName>
</protein>
<dbReference type="PIRSF" id="PIRSF038958">
    <property type="entry name" value="PG_synth_SpoVB"/>
    <property type="match status" value="1"/>
</dbReference>
<feature type="transmembrane region" description="Helical" evidence="6">
    <location>
        <begin position="161"/>
        <end position="180"/>
    </location>
</feature>
<dbReference type="PANTHER" id="PTHR30250:SF21">
    <property type="entry name" value="LIPID II FLIPPASE MURJ"/>
    <property type="match status" value="1"/>
</dbReference>
<keyword evidence="8" id="KW-1185">Reference proteome</keyword>
<dbReference type="CDD" id="cd13124">
    <property type="entry name" value="MATE_SpoVB_like"/>
    <property type="match status" value="1"/>
</dbReference>
<keyword evidence="2" id="KW-1003">Cell membrane</keyword>
<evidence type="ECO:0000313" key="7">
    <source>
        <dbReference type="EMBL" id="KXB90925.1"/>
    </source>
</evidence>
<organism evidence="7 8">
    <name type="scientific">Megasphaera hutchinsoni</name>
    <dbReference type="NCBI Taxonomy" id="1588748"/>
    <lineage>
        <taxon>Bacteria</taxon>
        <taxon>Bacillati</taxon>
        <taxon>Bacillota</taxon>
        <taxon>Negativicutes</taxon>
        <taxon>Veillonellales</taxon>
        <taxon>Veillonellaceae</taxon>
        <taxon>Megasphaera</taxon>
    </lineage>
</organism>
<feature type="transmembrane region" description="Helical" evidence="6">
    <location>
        <begin position="450"/>
        <end position="471"/>
    </location>
</feature>
<dbReference type="Pfam" id="PF01943">
    <property type="entry name" value="Polysacc_synt"/>
    <property type="match status" value="1"/>
</dbReference>
<evidence type="ECO:0000256" key="4">
    <source>
        <dbReference type="ARBA" id="ARBA00022989"/>
    </source>
</evidence>
<accession>A0A134CFE9</accession>
<reference evidence="8" key="1">
    <citation type="submission" date="2016-01" db="EMBL/GenBank/DDBJ databases">
        <authorList>
            <person name="Mitreva M."/>
            <person name="Pepin K.H."/>
            <person name="Mihindukulasuriya K.A."/>
            <person name="Fulton R."/>
            <person name="Fronick C."/>
            <person name="O'Laughlin M."/>
            <person name="Miner T."/>
            <person name="Herter B."/>
            <person name="Rosa B.A."/>
            <person name="Cordes M."/>
            <person name="Tomlinson C."/>
            <person name="Wollam A."/>
            <person name="Palsikar V.B."/>
            <person name="Mardis E.R."/>
            <person name="Wilson R.K."/>
        </authorList>
    </citation>
    <scope>NUCLEOTIDE SEQUENCE [LARGE SCALE GENOMIC DNA]</scope>
    <source>
        <strain evidence="8">KA00182</strain>
    </source>
</reference>
<evidence type="ECO:0000256" key="1">
    <source>
        <dbReference type="ARBA" id="ARBA00004651"/>
    </source>
</evidence>
<name>A0A134CFE9_9FIRM</name>
<keyword evidence="5 6" id="KW-0472">Membrane</keyword>
<sequence length="521" mass="56980">MVNKFISGTLILTLSGFVVKAIGSINWIILSRILGGEGIGIYQMAFPIYLLALEVSSAGIPIAISIITAEKVAKEDYLGAKRIFHVSLTMLCTTALVLSILVFFGSRFFIDEHIIRESRAYWSLIALAPAVFFTTVIAGFRGYLQGWRQMAPTAISQITEQIVRVITMLGFASFLMPYGLEYAAGGASLGAGFGGLAALLVLLFFYHRLQQSLPKIQAPLYPQDNVLHILKRLVSLSIPISMASIMLPVVSNLDLLIVPRRLEVAGFTTHQATELFGYLTGMSVPLVTLATILTIAMAMNLVPTISHYFTLGNKEEIYQRTSSALRVSFLVTIPFSVLLFVMASPVVTFIYNAPAAAPATRTLAIAIFFLGMHQITTAILQGLKRPKIPVMNMIIAAAVKVCCNWFLVAIPTLGIRGAACATVADIGVAALLNLIFIYRHTGYLIDIKLILRNAFAAIIMGSIVSLLYMFLHVYVPLVISLFLPCAMGMIIYIGIMMITGGITREDVSKIPYFNRFAHYLN</sequence>
<evidence type="ECO:0000256" key="3">
    <source>
        <dbReference type="ARBA" id="ARBA00022692"/>
    </source>
</evidence>
<comment type="subcellular location">
    <subcellularLocation>
        <location evidence="1">Cell membrane</location>
        <topology evidence="1">Multi-pass membrane protein</topology>
    </subcellularLocation>
</comment>
<feature type="transmembrane region" description="Helical" evidence="6">
    <location>
        <begin position="278"/>
        <end position="302"/>
    </location>
</feature>
<feature type="transmembrane region" description="Helical" evidence="6">
    <location>
        <begin position="363"/>
        <end position="383"/>
    </location>
</feature>
<keyword evidence="3 6" id="KW-0812">Transmembrane</keyword>
<dbReference type="EMBL" id="LSDT01000043">
    <property type="protein sequence ID" value="KXB90925.1"/>
    <property type="molecule type" value="Genomic_DNA"/>
</dbReference>